<sequence length="204" mass="21902">MRVRRAAMLIAAVALFVGGLSGTANAAPPDAQMQAVLATTGAAPAPPPPPVTTDGVQLQGSWIGPYTYRNLNSGRCLDILGASKDLGAPAVQYRCVAGGVSQMWYLWHTEGDGSIDFHLIGNAYSGKCLMAWNHDLKAPIKQIGCYTGTPEQVWITKSTELNIHLNDGTNLCMEVIGGSLADFAAIVQWTCHHRAHQVWLRYNA</sequence>
<feature type="domain" description="Ricin B lectin" evidence="2">
    <location>
        <begin position="64"/>
        <end position="202"/>
    </location>
</feature>
<evidence type="ECO:0000313" key="3">
    <source>
        <dbReference type="EMBL" id="MCK2218458.1"/>
    </source>
</evidence>
<protein>
    <submittedName>
        <fullName evidence="3">RICIN domain-containing protein</fullName>
    </submittedName>
</protein>
<dbReference type="SMART" id="SM00458">
    <property type="entry name" value="RICIN"/>
    <property type="match status" value="1"/>
</dbReference>
<dbReference type="InterPro" id="IPR000772">
    <property type="entry name" value="Ricin_B_lectin"/>
</dbReference>
<organism evidence="3 4">
    <name type="scientific">Actinomadura luzonensis</name>
    <dbReference type="NCBI Taxonomy" id="2805427"/>
    <lineage>
        <taxon>Bacteria</taxon>
        <taxon>Bacillati</taxon>
        <taxon>Actinomycetota</taxon>
        <taxon>Actinomycetes</taxon>
        <taxon>Streptosporangiales</taxon>
        <taxon>Thermomonosporaceae</taxon>
        <taxon>Actinomadura</taxon>
    </lineage>
</organism>
<name>A0ABT0G2W5_9ACTN</name>
<dbReference type="Gene3D" id="2.80.10.50">
    <property type="match status" value="2"/>
</dbReference>
<dbReference type="RefSeq" id="WP_242380323.1">
    <property type="nucleotide sequence ID" value="NZ_JAKRKC020000002.1"/>
</dbReference>
<dbReference type="PROSITE" id="PS50231">
    <property type="entry name" value="RICIN_B_LECTIN"/>
    <property type="match status" value="1"/>
</dbReference>
<keyword evidence="4" id="KW-1185">Reference proteome</keyword>
<feature type="signal peptide" evidence="1">
    <location>
        <begin position="1"/>
        <end position="26"/>
    </location>
</feature>
<dbReference type="Pfam" id="PF00652">
    <property type="entry name" value="Ricin_B_lectin"/>
    <property type="match status" value="1"/>
</dbReference>
<keyword evidence="1" id="KW-0732">Signal</keyword>
<accession>A0ABT0G2W5</accession>
<dbReference type="EMBL" id="JAKRKC020000002">
    <property type="protein sequence ID" value="MCK2218458.1"/>
    <property type="molecule type" value="Genomic_DNA"/>
</dbReference>
<reference evidence="3 4" key="1">
    <citation type="submission" date="2022-04" db="EMBL/GenBank/DDBJ databases">
        <title>Genome draft of Actinomadura sp. ATCC 31491.</title>
        <authorList>
            <person name="Shi X."/>
            <person name="Du Y."/>
        </authorList>
    </citation>
    <scope>NUCLEOTIDE SEQUENCE [LARGE SCALE GENOMIC DNA]</scope>
    <source>
        <strain evidence="3 4">ATCC 31491</strain>
    </source>
</reference>
<comment type="caution">
    <text evidence="3">The sequence shown here is derived from an EMBL/GenBank/DDBJ whole genome shotgun (WGS) entry which is preliminary data.</text>
</comment>
<dbReference type="Proteomes" id="UP001317259">
    <property type="component" value="Unassembled WGS sequence"/>
</dbReference>
<evidence type="ECO:0000259" key="2">
    <source>
        <dbReference type="SMART" id="SM00458"/>
    </source>
</evidence>
<evidence type="ECO:0000256" key="1">
    <source>
        <dbReference type="SAM" id="SignalP"/>
    </source>
</evidence>
<dbReference type="SUPFAM" id="SSF50370">
    <property type="entry name" value="Ricin B-like lectins"/>
    <property type="match status" value="1"/>
</dbReference>
<proteinExistence type="predicted"/>
<dbReference type="InterPro" id="IPR035992">
    <property type="entry name" value="Ricin_B-like_lectins"/>
</dbReference>
<feature type="chain" id="PRO_5045052171" evidence="1">
    <location>
        <begin position="27"/>
        <end position="204"/>
    </location>
</feature>
<dbReference type="CDD" id="cd00161">
    <property type="entry name" value="beta-trefoil_Ricin-like"/>
    <property type="match status" value="1"/>
</dbReference>
<gene>
    <name evidence="3" type="ORF">MF672_032380</name>
</gene>
<evidence type="ECO:0000313" key="4">
    <source>
        <dbReference type="Proteomes" id="UP001317259"/>
    </source>
</evidence>